<dbReference type="Pfam" id="PF03459">
    <property type="entry name" value="TOBE"/>
    <property type="match status" value="1"/>
</dbReference>
<dbReference type="NCBIfam" id="TIGR00638">
    <property type="entry name" value="Mop"/>
    <property type="match status" value="1"/>
</dbReference>
<evidence type="ECO:0000259" key="4">
    <source>
        <dbReference type="PROSITE" id="PS51866"/>
    </source>
</evidence>
<feature type="domain" description="Mop" evidence="4">
    <location>
        <begin position="221"/>
        <end position="287"/>
    </location>
</feature>
<evidence type="ECO:0000256" key="2">
    <source>
        <dbReference type="ARBA" id="ARBA00023172"/>
    </source>
</evidence>
<dbReference type="KEGG" id="dfl:DFE_1495"/>
<dbReference type="PROSITE" id="PS51898">
    <property type="entry name" value="TYR_RECOMBINASE"/>
    <property type="match status" value="1"/>
</dbReference>
<evidence type="ECO:0000259" key="5">
    <source>
        <dbReference type="PROSITE" id="PS51898"/>
    </source>
</evidence>
<sequence length="359" mass="39068">MVNDSALMERHKERSQKLAPCEVFTVPDGVRHLEPAQLVALERSFKLWCAAAKRSDRRRSRERMRLLFLMLRYSGARLGEVQALDDRCDLDLESGEAVFGENGARRTVPLPVTLCRELDRFLDGPLGAGLEGTLFQVDPGYVRRIFYARAAEAGCSKTLAAPRGLRASRAVELLRSGVPLTVVRDILGQSSTDLTCVFQAYSQEDAQRIVRRLAPDDAALRTSARNTFLCRVLKVRCDGVMAEVILKTDFGTELCSLITQESAMNLGLEPGAPVAATVKAPLVDLGQAGATTDLDRNRIPAVITGIKRTAVIGEIIGEAADGTSLCALVSGATLDQLDPVIGQLMEFRFKALVVVLNSL</sequence>
<keyword evidence="7" id="KW-1185">Reference proteome</keyword>
<dbReference type="RefSeq" id="WP_126378134.1">
    <property type="nucleotide sequence ID" value="NZ_AP017378.1"/>
</dbReference>
<dbReference type="GO" id="GO:0015689">
    <property type="term" value="P:molybdate ion transport"/>
    <property type="evidence" value="ECO:0007669"/>
    <property type="project" value="InterPro"/>
</dbReference>
<organism evidence="6 7">
    <name type="scientific">Desulfovibrio ferrophilus</name>
    <dbReference type="NCBI Taxonomy" id="241368"/>
    <lineage>
        <taxon>Bacteria</taxon>
        <taxon>Pseudomonadati</taxon>
        <taxon>Thermodesulfobacteriota</taxon>
        <taxon>Desulfovibrionia</taxon>
        <taxon>Desulfovibrionales</taxon>
        <taxon>Desulfovibrionaceae</taxon>
        <taxon>Desulfovibrio</taxon>
    </lineage>
</organism>
<evidence type="ECO:0000313" key="6">
    <source>
        <dbReference type="EMBL" id="BBD08221.1"/>
    </source>
</evidence>
<gene>
    <name evidence="6" type="ORF">DFE_1495</name>
</gene>
<keyword evidence="1 3" id="KW-0500">Molybdenum</keyword>
<dbReference type="InterPro" id="IPR005116">
    <property type="entry name" value="Transp-assoc_OB_typ1"/>
</dbReference>
<keyword evidence="2" id="KW-0233">DNA recombination</keyword>
<dbReference type="GO" id="GO:0015074">
    <property type="term" value="P:DNA integration"/>
    <property type="evidence" value="ECO:0007669"/>
    <property type="project" value="InterPro"/>
</dbReference>
<protein>
    <submittedName>
        <fullName evidence="6">TOBE domain protein</fullName>
    </submittedName>
</protein>
<dbReference type="GO" id="GO:0006310">
    <property type="term" value="P:DNA recombination"/>
    <property type="evidence" value="ECO:0007669"/>
    <property type="project" value="UniProtKB-KW"/>
</dbReference>
<dbReference type="PROSITE" id="PS51866">
    <property type="entry name" value="MOP"/>
    <property type="match status" value="1"/>
</dbReference>
<evidence type="ECO:0000313" key="7">
    <source>
        <dbReference type="Proteomes" id="UP000269883"/>
    </source>
</evidence>
<name>A0A2Z6AY86_9BACT</name>
<dbReference type="InterPro" id="IPR013762">
    <property type="entry name" value="Integrase-like_cat_sf"/>
</dbReference>
<dbReference type="InterPro" id="IPR004606">
    <property type="entry name" value="Mop_domain"/>
</dbReference>
<dbReference type="Gene3D" id="2.40.50.100">
    <property type="match status" value="2"/>
</dbReference>
<evidence type="ECO:0000256" key="1">
    <source>
        <dbReference type="ARBA" id="ARBA00022505"/>
    </source>
</evidence>
<dbReference type="Pfam" id="PF00589">
    <property type="entry name" value="Phage_integrase"/>
    <property type="match status" value="1"/>
</dbReference>
<dbReference type="AlphaFoldDB" id="A0A2Z6AY86"/>
<accession>A0A2Z6AY86</accession>
<dbReference type="SUPFAM" id="SSF56349">
    <property type="entry name" value="DNA breaking-rejoining enzymes"/>
    <property type="match status" value="1"/>
</dbReference>
<dbReference type="SUPFAM" id="SSF50331">
    <property type="entry name" value="MOP-like"/>
    <property type="match status" value="2"/>
</dbReference>
<dbReference type="InterPro" id="IPR008995">
    <property type="entry name" value="Mo/tungstate-bd_C_term_dom"/>
</dbReference>
<dbReference type="OrthoDB" id="9814406at2"/>
<evidence type="ECO:0000256" key="3">
    <source>
        <dbReference type="PROSITE-ProRule" id="PRU01213"/>
    </source>
</evidence>
<proteinExistence type="predicted"/>
<dbReference type="GO" id="GO:0003677">
    <property type="term" value="F:DNA binding"/>
    <property type="evidence" value="ECO:0007669"/>
    <property type="project" value="InterPro"/>
</dbReference>
<reference evidence="6 7" key="1">
    <citation type="journal article" date="2018" name="Sci. Adv.">
        <title>Multi-heme cytochromes provide a pathway for survival in energy-limited environments.</title>
        <authorList>
            <person name="Deng X."/>
            <person name="Dohmae N."/>
            <person name="Nealson K.H."/>
            <person name="Hashimoto K."/>
            <person name="Okamoto A."/>
        </authorList>
    </citation>
    <scope>NUCLEOTIDE SEQUENCE [LARGE SCALE GENOMIC DNA]</scope>
    <source>
        <strain evidence="6 7">IS5</strain>
    </source>
</reference>
<dbReference type="Gene3D" id="1.10.443.10">
    <property type="entry name" value="Intergrase catalytic core"/>
    <property type="match status" value="1"/>
</dbReference>
<feature type="domain" description="Tyr recombinase" evidence="5">
    <location>
        <begin position="33"/>
        <end position="214"/>
    </location>
</feature>
<dbReference type="InterPro" id="IPR002104">
    <property type="entry name" value="Integrase_catalytic"/>
</dbReference>
<dbReference type="EMBL" id="AP017378">
    <property type="protein sequence ID" value="BBD08221.1"/>
    <property type="molecule type" value="Genomic_DNA"/>
</dbReference>
<dbReference type="InterPro" id="IPR011010">
    <property type="entry name" value="DNA_brk_join_enz"/>
</dbReference>
<dbReference type="Proteomes" id="UP000269883">
    <property type="component" value="Chromosome"/>
</dbReference>